<accession>Q588X1</accession>
<name>Q588X1_CUCME</name>
<dbReference type="EMBL" id="AB191231">
    <property type="protein sequence ID" value="BAD93310.1"/>
    <property type="molecule type" value="Genomic_DNA"/>
</dbReference>
<feature type="non-terminal residue" evidence="1">
    <location>
        <position position="1"/>
    </location>
</feature>
<organism evidence="1">
    <name type="scientific">Cucumis melo</name>
    <name type="common">Muskmelon</name>
    <dbReference type="NCBI Taxonomy" id="3656"/>
    <lineage>
        <taxon>Eukaryota</taxon>
        <taxon>Viridiplantae</taxon>
        <taxon>Streptophyta</taxon>
        <taxon>Embryophyta</taxon>
        <taxon>Tracheophyta</taxon>
        <taxon>Spermatophyta</taxon>
        <taxon>Magnoliopsida</taxon>
        <taxon>eudicotyledons</taxon>
        <taxon>Gunneridae</taxon>
        <taxon>Pentapetalae</taxon>
        <taxon>rosids</taxon>
        <taxon>fabids</taxon>
        <taxon>Cucurbitales</taxon>
        <taxon>Cucurbitaceae</taxon>
        <taxon>Benincaseae</taxon>
        <taxon>Cucumis</taxon>
    </lineage>
</organism>
<gene>
    <name evidence="1" type="primary">MRGA-2</name>
</gene>
<feature type="non-terminal residue" evidence="1">
    <location>
        <position position="169"/>
    </location>
</feature>
<reference evidence="1" key="1">
    <citation type="submission" date="2004-09" db="EMBL/GenBank/DDBJ databases">
        <title>Identification and Characterization of Resistance Gene Analogues in Melon.</title>
        <authorList>
            <person name="Daryono B.S."/>
            <person name="Natsuaki K.T."/>
        </authorList>
    </citation>
    <scope>NUCLEOTIDE SEQUENCE</scope>
    <source>
        <tissue evidence="1">Leaf</tissue>
    </source>
</reference>
<proteinExistence type="predicted"/>
<dbReference type="AlphaFoldDB" id="Q588X1"/>
<evidence type="ECO:0000313" key="1">
    <source>
        <dbReference type="EMBL" id="BAD93310.1"/>
    </source>
</evidence>
<sequence>GGIGKTTFLTISKNIGKFHNPSIIDTNKYRVDLESNLYYRIDHTYLIEVYSSLRSNLSGLSRGHYGLLILDRKVLIVLDDWLRFINNYLKYHKSSFGPYFKSRSSELQDTVHKIIKIKPPIKCSNQGLHGIVKRKEKLINTSAEAKGNQTRPYGLHASFLPLAGLPLAL</sequence>
<protein>
    <submittedName>
        <fullName evidence="1">NBS-LRR type resistance protein</fullName>
    </submittedName>
</protein>